<evidence type="ECO:0000313" key="2">
    <source>
        <dbReference type="Proteomes" id="UP001320706"/>
    </source>
</evidence>
<keyword evidence="2" id="KW-1185">Reference proteome</keyword>
<dbReference type="Proteomes" id="UP001320706">
    <property type="component" value="Unassembled WGS sequence"/>
</dbReference>
<name>A0ACC3SEB6_9PEZI</name>
<proteinExistence type="predicted"/>
<comment type="caution">
    <text evidence="1">The sequence shown here is derived from an EMBL/GenBank/DDBJ whole genome shotgun (WGS) entry which is preliminary data.</text>
</comment>
<dbReference type="EMBL" id="JAMKPW020000020">
    <property type="protein sequence ID" value="KAK8207928.1"/>
    <property type="molecule type" value="Genomic_DNA"/>
</dbReference>
<reference evidence="1" key="1">
    <citation type="submission" date="2024-02" db="EMBL/GenBank/DDBJ databases">
        <title>Metagenome Assembled Genome of Zalaria obscura JY119.</title>
        <authorList>
            <person name="Vighnesh L."/>
            <person name="Jagadeeshwari U."/>
            <person name="Venkata Ramana C."/>
            <person name="Sasikala C."/>
        </authorList>
    </citation>
    <scope>NUCLEOTIDE SEQUENCE</scope>
    <source>
        <strain evidence="1">JY119</strain>
    </source>
</reference>
<sequence>MDAANATGMDAAASQTHKDTTAICGEQRTVSDTNRLQNESHADLLPPDAPTTSTPEQHVRSHENASGFDHTSTLPPNQDTAAARMSDSASSGLSRASTVEMTEEEIEQAIRAATQQTAGQGTPEDSPTAYLSTTPRQGLPHSATQHEHVEDMESEQQQNETAADIPTEDMSNSTHQNGNSETATSPYLAGKRRGRYTFIQDPDFQLSASPSESGSRDPTPEDPPTGHDHPEQQPVLDTWSETSSQRESVNSIGGPASDTENRAECITWSETSSQHESLNSIGGPASDTEHRAKKRKVTTMARSFGKGKNSAHKPSKLQRNTRTSQPTLAKYWTATAFTDPNNHPAITADLLQLNYPLDAITTFLSTPTVNAANALFRSHSPGRPAFLANPPAYKPLHLYPSDGPNAHWILFDPLKGISDQVSDQLPPNALPGIVRLAYYEPGQKRHVEMSVRNGSLRLKFSEGVLGGVRVEYTETGPRLMELEDEMEEWEGMNGNGFRVAGSMRGGVTADEEMVDAGERVVSDSEGDSELTDFESVEDEHDEDENEDKDDNGEKTTEET</sequence>
<gene>
    <name evidence="1" type="ORF">M8818_004181</name>
</gene>
<evidence type="ECO:0000313" key="1">
    <source>
        <dbReference type="EMBL" id="KAK8207928.1"/>
    </source>
</evidence>
<accession>A0ACC3SEB6</accession>
<organism evidence="1 2">
    <name type="scientific">Zalaria obscura</name>
    <dbReference type="NCBI Taxonomy" id="2024903"/>
    <lineage>
        <taxon>Eukaryota</taxon>
        <taxon>Fungi</taxon>
        <taxon>Dikarya</taxon>
        <taxon>Ascomycota</taxon>
        <taxon>Pezizomycotina</taxon>
        <taxon>Dothideomycetes</taxon>
        <taxon>Dothideomycetidae</taxon>
        <taxon>Dothideales</taxon>
        <taxon>Zalariaceae</taxon>
        <taxon>Zalaria</taxon>
    </lineage>
</organism>
<protein>
    <submittedName>
        <fullName evidence="1">Uncharacterized protein</fullName>
    </submittedName>
</protein>